<gene>
    <name evidence="8" type="ORF">EAH_00010100</name>
</gene>
<feature type="compositionally biased region" description="Basic and acidic residues" evidence="6">
    <location>
        <begin position="86"/>
        <end position="101"/>
    </location>
</feature>
<evidence type="ECO:0000313" key="9">
    <source>
        <dbReference type="Proteomes" id="UP000018050"/>
    </source>
</evidence>
<dbReference type="Pfam" id="PF09360">
    <property type="entry name" value="zf-CDGSH"/>
    <property type="match status" value="1"/>
</dbReference>
<dbReference type="VEuPathDB" id="ToxoDB:EAH_00010100"/>
<dbReference type="Proteomes" id="UP000018050">
    <property type="component" value="Unassembled WGS sequence"/>
</dbReference>
<organism evidence="8 9">
    <name type="scientific">Eimeria acervulina</name>
    <name type="common">Coccidian parasite</name>
    <dbReference type="NCBI Taxonomy" id="5801"/>
    <lineage>
        <taxon>Eukaryota</taxon>
        <taxon>Sar</taxon>
        <taxon>Alveolata</taxon>
        <taxon>Apicomplexa</taxon>
        <taxon>Conoidasida</taxon>
        <taxon>Coccidia</taxon>
        <taxon>Eucoccidiorida</taxon>
        <taxon>Eimeriorina</taxon>
        <taxon>Eimeriidae</taxon>
        <taxon>Eimeria</taxon>
    </lineage>
</organism>
<evidence type="ECO:0000256" key="2">
    <source>
        <dbReference type="ARBA" id="ARBA00022723"/>
    </source>
</evidence>
<keyword evidence="9" id="KW-1185">Reference proteome</keyword>
<evidence type="ECO:0000256" key="1">
    <source>
        <dbReference type="ARBA" id="ARBA00022714"/>
    </source>
</evidence>
<evidence type="ECO:0000256" key="3">
    <source>
        <dbReference type="ARBA" id="ARBA00023004"/>
    </source>
</evidence>
<dbReference type="SMART" id="SM00704">
    <property type="entry name" value="ZnF_CDGSH"/>
    <property type="match status" value="1"/>
</dbReference>
<dbReference type="GO" id="GO:0051537">
    <property type="term" value="F:2 iron, 2 sulfur cluster binding"/>
    <property type="evidence" value="ECO:0007669"/>
    <property type="project" value="UniProtKB-KW"/>
</dbReference>
<keyword evidence="1" id="KW-0001">2Fe-2S</keyword>
<accession>U6GKT7</accession>
<dbReference type="Gene3D" id="3.40.5.90">
    <property type="entry name" value="CDGSH iron-sulfur domain, mitoNEET-type"/>
    <property type="match status" value="1"/>
</dbReference>
<dbReference type="GO" id="GO:0005737">
    <property type="term" value="C:cytoplasm"/>
    <property type="evidence" value="ECO:0007669"/>
    <property type="project" value="UniProtKB-ARBA"/>
</dbReference>
<keyword evidence="3" id="KW-0408">Iron</keyword>
<proteinExistence type="predicted"/>
<dbReference type="InterPro" id="IPR018967">
    <property type="entry name" value="FeS-contain_CDGSH-typ"/>
</dbReference>
<dbReference type="InterPro" id="IPR042216">
    <property type="entry name" value="MitoNEET_CISD"/>
</dbReference>
<reference evidence="8" key="1">
    <citation type="submission" date="2013-10" db="EMBL/GenBank/DDBJ databases">
        <title>Genomic analysis of the causative agents of coccidiosis in chickens.</title>
        <authorList>
            <person name="Reid A.J."/>
            <person name="Blake D."/>
            <person name="Billington K."/>
            <person name="Browne H."/>
            <person name="Dunn M."/>
            <person name="Hung S."/>
            <person name="Kawahara F."/>
            <person name="Miranda-Saavedra D."/>
            <person name="Mourier T."/>
            <person name="Nagra H."/>
            <person name="Otto T.D."/>
            <person name="Rawlings N."/>
            <person name="Sanchez A."/>
            <person name="Sanders M."/>
            <person name="Subramaniam C."/>
            <person name="Tay Y."/>
            <person name="Dear P."/>
            <person name="Doerig C."/>
            <person name="Gruber A."/>
            <person name="Parkinson J."/>
            <person name="Shirley M."/>
            <person name="Wan K.L."/>
            <person name="Berriman M."/>
            <person name="Tomley F."/>
            <person name="Pain A."/>
        </authorList>
    </citation>
    <scope>NUCLEOTIDE SEQUENCE</scope>
    <source>
        <strain evidence="8">Houghton</strain>
    </source>
</reference>
<dbReference type="EMBL" id="HG670989">
    <property type="protein sequence ID" value="CDI79209.1"/>
    <property type="molecule type" value="Genomic_DNA"/>
</dbReference>
<evidence type="ECO:0000256" key="5">
    <source>
        <dbReference type="ARBA" id="ARBA00034078"/>
    </source>
</evidence>
<dbReference type="OrthoDB" id="354334at2759"/>
<dbReference type="GO" id="GO:0046872">
    <property type="term" value="F:metal ion binding"/>
    <property type="evidence" value="ECO:0007669"/>
    <property type="project" value="UniProtKB-KW"/>
</dbReference>
<evidence type="ECO:0000256" key="4">
    <source>
        <dbReference type="ARBA" id="ARBA00023014"/>
    </source>
</evidence>
<evidence type="ECO:0000313" key="8">
    <source>
        <dbReference type="EMBL" id="CDI79209.1"/>
    </source>
</evidence>
<feature type="region of interest" description="Disordered" evidence="6">
    <location>
        <begin position="82"/>
        <end position="103"/>
    </location>
</feature>
<sequence>MGQQACKPLPRIMRKAGDPMNVFNLPSVHQEIIYPTHKRTLNFSVCRCWQSTKFPICDNSHKVLQKQGCNCGPAMLEVRHAPSVTEPREFRSTSESSKDKLSTGSLFGGAASVAAAVAAGGHALGYF</sequence>
<protein>
    <submittedName>
        <fullName evidence="8">Chromosome II, complete genome, related</fullName>
    </submittedName>
</protein>
<keyword evidence="4" id="KW-0411">Iron-sulfur</keyword>
<reference evidence="8" key="2">
    <citation type="submission" date="2013-10" db="EMBL/GenBank/DDBJ databases">
        <authorList>
            <person name="Aslett M."/>
        </authorList>
    </citation>
    <scope>NUCLEOTIDE SEQUENCE</scope>
    <source>
        <strain evidence="8">Houghton</strain>
    </source>
</reference>
<dbReference type="GeneID" id="25269080"/>
<dbReference type="RefSeq" id="XP_013250648.1">
    <property type="nucleotide sequence ID" value="XM_013395194.1"/>
</dbReference>
<comment type="cofactor">
    <cofactor evidence="5">
        <name>[2Fe-2S] cluster</name>
        <dbReference type="ChEBI" id="CHEBI:190135"/>
    </cofactor>
</comment>
<evidence type="ECO:0000256" key="6">
    <source>
        <dbReference type="SAM" id="MobiDB-lite"/>
    </source>
</evidence>
<feature type="domain" description="Iron-binding zinc finger CDGSH type" evidence="7">
    <location>
        <begin position="37"/>
        <end position="67"/>
    </location>
</feature>
<dbReference type="AlphaFoldDB" id="U6GKT7"/>
<dbReference type="OMA" id="CRCWQST"/>
<evidence type="ECO:0000259" key="7">
    <source>
        <dbReference type="SMART" id="SM00704"/>
    </source>
</evidence>
<keyword evidence="2" id="KW-0479">Metal-binding</keyword>
<name>U6GKT7_EIMAC</name>